<evidence type="ECO:0000313" key="2">
    <source>
        <dbReference type="EMBL" id="MDQ1122692.1"/>
    </source>
</evidence>
<dbReference type="Proteomes" id="UP001226691">
    <property type="component" value="Unassembled WGS sequence"/>
</dbReference>
<evidence type="ECO:0000313" key="3">
    <source>
        <dbReference type="Proteomes" id="UP001226691"/>
    </source>
</evidence>
<evidence type="ECO:0000256" key="1">
    <source>
        <dbReference type="SAM" id="Phobius"/>
    </source>
</evidence>
<protein>
    <recommendedName>
        <fullName evidence="4">Integral membrane protein</fullName>
    </recommendedName>
</protein>
<keyword evidence="1" id="KW-0472">Membrane</keyword>
<gene>
    <name evidence="2" type="ORF">QE412_001265</name>
</gene>
<feature type="transmembrane region" description="Helical" evidence="1">
    <location>
        <begin position="254"/>
        <end position="280"/>
    </location>
</feature>
<comment type="caution">
    <text evidence="2">The sequence shown here is derived from an EMBL/GenBank/DDBJ whole genome shotgun (WGS) entry which is preliminary data.</text>
</comment>
<name>A0ABU0TSP2_MICTR</name>
<reference evidence="2 3" key="1">
    <citation type="submission" date="2023-07" db="EMBL/GenBank/DDBJ databases">
        <title>Functional and genomic diversity of the sorghum phyllosphere microbiome.</title>
        <authorList>
            <person name="Shade A."/>
        </authorList>
    </citation>
    <scope>NUCLEOTIDE SEQUENCE [LARGE SCALE GENOMIC DNA]</scope>
    <source>
        <strain evidence="2 3">SORGH_AS_1207</strain>
    </source>
</reference>
<dbReference type="EMBL" id="JAUTBF010000001">
    <property type="protein sequence ID" value="MDQ1122692.1"/>
    <property type="molecule type" value="Genomic_DNA"/>
</dbReference>
<keyword evidence="1" id="KW-1133">Transmembrane helix</keyword>
<accession>A0ABU0TSP2</accession>
<dbReference type="RefSeq" id="WP_307481325.1">
    <property type="nucleotide sequence ID" value="NZ_JAUTBF010000001.1"/>
</dbReference>
<proteinExistence type="predicted"/>
<keyword evidence="3" id="KW-1185">Reference proteome</keyword>
<feature type="transmembrane region" description="Helical" evidence="1">
    <location>
        <begin position="21"/>
        <end position="48"/>
    </location>
</feature>
<organism evidence="2 3">
    <name type="scientific">Microbacterium trichothecenolyticum</name>
    <name type="common">Aureobacterium trichothecenolyticum</name>
    <dbReference type="NCBI Taxonomy" id="69370"/>
    <lineage>
        <taxon>Bacteria</taxon>
        <taxon>Bacillati</taxon>
        <taxon>Actinomycetota</taxon>
        <taxon>Actinomycetes</taxon>
        <taxon>Micrococcales</taxon>
        <taxon>Microbacteriaceae</taxon>
        <taxon>Microbacterium</taxon>
    </lineage>
</organism>
<feature type="transmembrane region" description="Helical" evidence="1">
    <location>
        <begin position="300"/>
        <end position="329"/>
    </location>
</feature>
<feature type="transmembrane region" description="Helical" evidence="1">
    <location>
        <begin position="221"/>
        <end position="242"/>
    </location>
</feature>
<evidence type="ECO:0008006" key="4">
    <source>
        <dbReference type="Google" id="ProtNLM"/>
    </source>
</evidence>
<sequence>MVFDGASSTPTTDRRPSPRGVVARSVASLVLLTIAALALAPALVLSWARVQLVDEESFVATLGPLSSDPNVQNLVIDEATDAIAVRVDFAALASGGVDALSSLGLPPAAARVLGLLARPTADRLRSLTQDAVADVVRSAQFDDIWSNAVRGAHRSIVFGATSDGGGIIVQTPDGLGVQVGGIVAAIVQRMDAEKSIVAGMIPPIDEVVIVSDGTALGALRAGYAAATVAGVIAPIVVALLLVGGVIAAPRRGAAVAGAGGALVVGSALVLWGSVVATALARRSTDAAGLDPAGVDALLRQVFSGLMGSTGVVLATGVVMGIGAVVVVLVRRRAGAADAVPATPSPPRA</sequence>
<keyword evidence="1" id="KW-0812">Transmembrane</keyword>